<dbReference type="EMBL" id="JASPKZ010000835">
    <property type="protein sequence ID" value="KAJ9599096.1"/>
    <property type="molecule type" value="Genomic_DNA"/>
</dbReference>
<keyword evidence="1" id="KW-0472">Membrane</keyword>
<keyword evidence="1" id="KW-0812">Transmembrane</keyword>
<keyword evidence="1" id="KW-1133">Transmembrane helix</keyword>
<name>A0AAD8EQX1_DIPPU</name>
<protein>
    <submittedName>
        <fullName evidence="2">Uncharacterized protein</fullName>
    </submittedName>
</protein>
<feature type="non-terminal residue" evidence="2">
    <location>
        <position position="1"/>
    </location>
</feature>
<feature type="non-terminal residue" evidence="2">
    <location>
        <position position="52"/>
    </location>
</feature>
<accession>A0AAD8EQX1</accession>
<keyword evidence="3" id="KW-1185">Reference proteome</keyword>
<evidence type="ECO:0000313" key="3">
    <source>
        <dbReference type="Proteomes" id="UP001233999"/>
    </source>
</evidence>
<evidence type="ECO:0000313" key="2">
    <source>
        <dbReference type="EMBL" id="KAJ9599096.1"/>
    </source>
</evidence>
<dbReference type="AlphaFoldDB" id="A0AAD8EQX1"/>
<dbReference type="Proteomes" id="UP001233999">
    <property type="component" value="Unassembled WGS sequence"/>
</dbReference>
<reference evidence="2" key="1">
    <citation type="journal article" date="2023" name="IScience">
        <title>Live-bearing cockroach genome reveals convergent evolutionary mechanisms linked to viviparity in insects and beyond.</title>
        <authorList>
            <person name="Fouks B."/>
            <person name="Harrison M.C."/>
            <person name="Mikhailova A.A."/>
            <person name="Marchal E."/>
            <person name="English S."/>
            <person name="Carruthers M."/>
            <person name="Jennings E.C."/>
            <person name="Chiamaka E.L."/>
            <person name="Frigard R.A."/>
            <person name="Pippel M."/>
            <person name="Attardo G.M."/>
            <person name="Benoit J.B."/>
            <person name="Bornberg-Bauer E."/>
            <person name="Tobe S.S."/>
        </authorList>
    </citation>
    <scope>NUCLEOTIDE SEQUENCE</scope>
    <source>
        <strain evidence="2">Stay&amp;Tobe</strain>
    </source>
</reference>
<feature type="transmembrane region" description="Helical" evidence="1">
    <location>
        <begin position="12"/>
        <end position="30"/>
    </location>
</feature>
<gene>
    <name evidence="2" type="ORF">L9F63_010433</name>
</gene>
<reference evidence="2" key="2">
    <citation type="submission" date="2023-05" db="EMBL/GenBank/DDBJ databases">
        <authorList>
            <person name="Fouks B."/>
        </authorList>
    </citation>
    <scope>NUCLEOTIDE SEQUENCE</scope>
    <source>
        <strain evidence="2">Stay&amp;Tobe</strain>
        <tissue evidence="2">Testes</tissue>
    </source>
</reference>
<proteinExistence type="predicted"/>
<organism evidence="2 3">
    <name type="scientific">Diploptera punctata</name>
    <name type="common">Pacific beetle cockroach</name>
    <dbReference type="NCBI Taxonomy" id="6984"/>
    <lineage>
        <taxon>Eukaryota</taxon>
        <taxon>Metazoa</taxon>
        <taxon>Ecdysozoa</taxon>
        <taxon>Arthropoda</taxon>
        <taxon>Hexapoda</taxon>
        <taxon>Insecta</taxon>
        <taxon>Pterygota</taxon>
        <taxon>Neoptera</taxon>
        <taxon>Polyneoptera</taxon>
        <taxon>Dictyoptera</taxon>
        <taxon>Blattodea</taxon>
        <taxon>Blaberoidea</taxon>
        <taxon>Blaberidae</taxon>
        <taxon>Diplopterinae</taxon>
        <taxon>Diploptera</taxon>
    </lineage>
</organism>
<comment type="caution">
    <text evidence="2">The sequence shown here is derived from an EMBL/GenBank/DDBJ whole genome shotgun (WGS) entry which is preliminary data.</text>
</comment>
<sequence>AGIQEPSSLGHAISIFSFFLLNSNMISVFLHHARFGEDSILLAGNQAFQTDC</sequence>
<evidence type="ECO:0000256" key="1">
    <source>
        <dbReference type="SAM" id="Phobius"/>
    </source>
</evidence>